<dbReference type="SUPFAM" id="SSF46565">
    <property type="entry name" value="Chaperone J-domain"/>
    <property type="match status" value="1"/>
</dbReference>
<dbReference type="PANTHER" id="PTHR44579">
    <property type="entry name" value="OS01G0730500 PROTEIN"/>
    <property type="match status" value="1"/>
</dbReference>
<dbReference type="Gene3D" id="3.30.70.20">
    <property type="match status" value="1"/>
</dbReference>
<keyword evidence="1" id="KW-0479">Metal-binding</keyword>
<feature type="compositionally biased region" description="Basic and acidic residues" evidence="4">
    <location>
        <begin position="318"/>
        <end position="331"/>
    </location>
</feature>
<dbReference type="AlphaFoldDB" id="A0A0D6R8N4"/>
<keyword evidence="3" id="KW-0411">Iron-sulfur</keyword>
<dbReference type="SUPFAM" id="SSF54862">
    <property type="entry name" value="4Fe-4S ferredoxins"/>
    <property type="match status" value="1"/>
</dbReference>
<evidence type="ECO:0000256" key="2">
    <source>
        <dbReference type="ARBA" id="ARBA00023004"/>
    </source>
</evidence>
<proteinExistence type="predicted"/>
<feature type="region of interest" description="Disordered" evidence="4">
    <location>
        <begin position="299"/>
        <end position="350"/>
    </location>
</feature>
<sequence>MAVLQPQVCANALKFQPTEAKRWNRSGDVKAREFKGLRSLFNGKLVRKGRGRRIGVNAKAKETGTDLYGESVADDYYSVLGVTPNAMPAEIRKAYYNCMKACHPDLSGNDNETTNFCMFVNEVYEILSDPVQRKVYDEINGYSLRTVNPFLDDSQPRDHVFVDEFTCIGCKNCASIAPDIFNIEEDFGRARAVCQSGNPDFVQQAIDSCPVDCIHWTTAAQLSLLEDEMRRMERVNVGVMLSNMGFTTPDVFSKANSRWEKRQARVLERARIRMMKEKRASKTQSYWDGVWGGDGSYQSTGHNNVREQASRAAAAARKWREYSRKGVDRRPTGSLPGKKSVEEEKEVQNV</sequence>
<dbReference type="PROSITE" id="PS51379">
    <property type="entry name" value="4FE4S_FER_2"/>
    <property type="match status" value="1"/>
</dbReference>
<dbReference type="EMBL" id="GCKF01026777">
    <property type="protein sequence ID" value="JAG98280.1"/>
    <property type="molecule type" value="Transcribed_RNA"/>
</dbReference>
<dbReference type="Gene3D" id="1.10.287.110">
    <property type="entry name" value="DnaJ domain"/>
    <property type="match status" value="1"/>
</dbReference>
<dbReference type="InterPro" id="IPR017896">
    <property type="entry name" value="4Fe4S_Fe-S-bd"/>
</dbReference>
<evidence type="ECO:0000313" key="7">
    <source>
        <dbReference type="EMBL" id="JAG98280.1"/>
    </source>
</evidence>
<dbReference type="InterPro" id="IPR001623">
    <property type="entry name" value="DnaJ_domain"/>
</dbReference>
<feature type="domain" description="J" evidence="5">
    <location>
        <begin position="75"/>
        <end position="140"/>
    </location>
</feature>
<dbReference type="InterPro" id="IPR036869">
    <property type="entry name" value="J_dom_sf"/>
</dbReference>
<evidence type="ECO:0008006" key="8">
    <source>
        <dbReference type="Google" id="ProtNLM"/>
    </source>
</evidence>
<evidence type="ECO:0000256" key="3">
    <source>
        <dbReference type="ARBA" id="ARBA00023014"/>
    </source>
</evidence>
<dbReference type="PROSITE" id="PS50076">
    <property type="entry name" value="DNAJ_2"/>
    <property type="match status" value="1"/>
</dbReference>
<evidence type="ECO:0000259" key="5">
    <source>
        <dbReference type="PROSITE" id="PS50076"/>
    </source>
</evidence>
<evidence type="ECO:0000259" key="6">
    <source>
        <dbReference type="PROSITE" id="PS51379"/>
    </source>
</evidence>
<dbReference type="InterPro" id="IPR001080">
    <property type="entry name" value="3Fe4S_ferredoxin"/>
</dbReference>
<dbReference type="Pfam" id="PF13370">
    <property type="entry name" value="Fer4_13"/>
    <property type="match status" value="1"/>
</dbReference>
<organism evidence="7">
    <name type="scientific">Araucaria cunninghamii</name>
    <name type="common">Hoop pine</name>
    <name type="synonym">Moreton Bay pine</name>
    <dbReference type="NCBI Taxonomy" id="56994"/>
    <lineage>
        <taxon>Eukaryota</taxon>
        <taxon>Viridiplantae</taxon>
        <taxon>Streptophyta</taxon>
        <taxon>Embryophyta</taxon>
        <taxon>Tracheophyta</taxon>
        <taxon>Spermatophyta</taxon>
        <taxon>Pinopsida</taxon>
        <taxon>Pinidae</taxon>
        <taxon>Conifers II</taxon>
        <taxon>Araucariales</taxon>
        <taxon>Araucariaceae</taxon>
        <taxon>Araucaria</taxon>
    </lineage>
</organism>
<dbReference type="GO" id="GO:0009055">
    <property type="term" value="F:electron transfer activity"/>
    <property type="evidence" value="ECO:0007669"/>
    <property type="project" value="InterPro"/>
</dbReference>
<feature type="domain" description="4Fe-4S ferredoxin-type" evidence="6">
    <location>
        <begin position="158"/>
        <end position="186"/>
    </location>
</feature>
<evidence type="ECO:0000256" key="4">
    <source>
        <dbReference type="SAM" id="MobiDB-lite"/>
    </source>
</evidence>
<dbReference type="PRINTS" id="PR00352">
    <property type="entry name" value="3FE4SFRDOXIN"/>
</dbReference>
<dbReference type="Pfam" id="PF00226">
    <property type="entry name" value="DnaJ"/>
    <property type="match status" value="1"/>
</dbReference>
<reference evidence="7" key="1">
    <citation type="submission" date="2015-03" db="EMBL/GenBank/DDBJ databases">
        <title>A transcriptome of Araucaria cunninghamii, an australian fine timber species.</title>
        <authorList>
            <person name="Jing Yi C.J.Y."/>
            <person name="Yin San L.Y.S."/>
            <person name="Abdul Karim S.S."/>
            <person name="Wan Azmi N.N."/>
            <person name="Hercus R.R."/>
            <person name="Croft L.L."/>
        </authorList>
    </citation>
    <scope>NUCLEOTIDE SEQUENCE</scope>
    <source>
        <strain evidence="7">MI0301</strain>
        <tissue evidence="7">Leaf</tissue>
    </source>
</reference>
<dbReference type="GO" id="GO:0005506">
    <property type="term" value="F:iron ion binding"/>
    <property type="evidence" value="ECO:0007669"/>
    <property type="project" value="InterPro"/>
</dbReference>
<protein>
    <recommendedName>
        <fullName evidence="8">J domain-containing protein</fullName>
    </recommendedName>
</protein>
<accession>A0A0D6R8N4</accession>
<dbReference type="PANTHER" id="PTHR44579:SF2">
    <property type="entry name" value="OS01G0730500 PROTEIN"/>
    <property type="match status" value="1"/>
</dbReference>
<dbReference type="GO" id="GO:0051536">
    <property type="term" value="F:iron-sulfur cluster binding"/>
    <property type="evidence" value="ECO:0007669"/>
    <property type="project" value="UniProtKB-KW"/>
</dbReference>
<evidence type="ECO:0000256" key="1">
    <source>
        <dbReference type="ARBA" id="ARBA00022723"/>
    </source>
</evidence>
<dbReference type="SMART" id="SM00271">
    <property type="entry name" value="DnaJ"/>
    <property type="match status" value="1"/>
</dbReference>
<name>A0A0D6R8N4_ARACU</name>
<keyword evidence="2" id="KW-0408">Iron</keyword>
<dbReference type="CDD" id="cd06257">
    <property type="entry name" value="DnaJ"/>
    <property type="match status" value="1"/>
</dbReference>
<dbReference type="PRINTS" id="PR00625">
    <property type="entry name" value="JDOMAIN"/>
</dbReference>